<keyword evidence="2" id="KW-1185">Reference proteome</keyword>
<evidence type="ECO:0000313" key="1">
    <source>
        <dbReference type="EMBL" id="KUJ16935.1"/>
    </source>
</evidence>
<name>A0A194X9S8_MOLSC</name>
<proteinExistence type="predicted"/>
<dbReference type="Gene3D" id="3.30.559.30">
    <property type="entry name" value="Nonribosomal peptide synthetase, condensation domain"/>
    <property type="match status" value="2"/>
</dbReference>
<dbReference type="PANTHER" id="PTHR42034:SF1">
    <property type="entry name" value="CONDENSATION DOMAIN-CONTAINING PROTEIN"/>
    <property type="match status" value="1"/>
</dbReference>
<dbReference type="OrthoDB" id="2548233at2759"/>
<dbReference type="EMBL" id="KQ947415">
    <property type="protein sequence ID" value="KUJ16935.1"/>
    <property type="molecule type" value="Genomic_DNA"/>
</dbReference>
<accession>A0A194X9S8</accession>
<dbReference type="GeneID" id="28828156"/>
<dbReference type="InterPro" id="IPR023213">
    <property type="entry name" value="CAT-like_dom_sf"/>
</dbReference>
<protein>
    <submittedName>
        <fullName evidence="1">Uncharacterized protein</fullName>
    </submittedName>
</protein>
<evidence type="ECO:0000313" key="2">
    <source>
        <dbReference type="Proteomes" id="UP000070700"/>
    </source>
</evidence>
<dbReference type="Gene3D" id="3.30.559.10">
    <property type="entry name" value="Chloramphenicol acetyltransferase-like domain"/>
    <property type="match status" value="1"/>
</dbReference>
<dbReference type="RefSeq" id="XP_018071290.1">
    <property type="nucleotide sequence ID" value="XM_018218430.1"/>
</dbReference>
<organism evidence="1 2">
    <name type="scientific">Mollisia scopiformis</name>
    <name type="common">Conifer needle endophyte fungus</name>
    <name type="synonym">Phialocephala scopiformis</name>
    <dbReference type="NCBI Taxonomy" id="149040"/>
    <lineage>
        <taxon>Eukaryota</taxon>
        <taxon>Fungi</taxon>
        <taxon>Dikarya</taxon>
        <taxon>Ascomycota</taxon>
        <taxon>Pezizomycotina</taxon>
        <taxon>Leotiomycetes</taxon>
        <taxon>Helotiales</taxon>
        <taxon>Mollisiaceae</taxon>
        <taxon>Mollisia</taxon>
    </lineage>
</organism>
<dbReference type="KEGG" id="psco:LY89DRAFT_718652"/>
<gene>
    <name evidence="1" type="ORF">LY89DRAFT_718652</name>
</gene>
<dbReference type="Proteomes" id="UP000070700">
    <property type="component" value="Unassembled WGS sequence"/>
</dbReference>
<dbReference type="InParanoid" id="A0A194X9S8"/>
<dbReference type="AlphaFoldDB" id="A0A194X9S8"/>
<dbReference type="PANTHER" id="PTHR42034">
    <property type="entry name" value="CHROMOSOME 7, WHOLE GENOME SHOTGUN SEQUENCE-RELATED"/>
    <property type="match status" value="1"/>
</dbReference>
<reference evidence="1 2" key="1">
    <citation type="submission" date="2015-10" db="EMBL/GenBank/DDBJ databases">
        <title>Full genome of DAOMC 229536 Phialocephala scopiformis, a fungal endophyte of spruce producing the potent anti-insectan compound rugulosin.</title>
        <authorList>
            <consortium name="DOE Joint Genome Institute"/>
            <person name="Walker A.K."/>
            <person name="Frasz S.L."/>
            <person name="Seifert K.A."/>
            <person name="Miller J.D."/>
            <person name="Mondo S.J."/>
            <person name="Labutti K."/>
            <person name="Lipzen A."/>
            <person name="Dockter R."/>
            <person name="Kennedy M."/>
            <person name="Grigoriev I.V."/>
            <person name="Spatafora J.W."/>
        </authorList>
    </citation>
    <scope>NUCLEOTIDE SEQUENCE [LARGE SCALE GENOMIC DNA]</scope>
    <source>
        <strain evidence="1 2">CBS 120377</strain>
    </source>
</reference>
<sequence length="418" mass="46149">MDPNDISSWQETSPGIFCRPLDEPDLYYLTNVKIWESTASTIEYEPQDETEVEKWMNATLTIDKSGQTSAEFLSLDAPVPHSAIFIFPKNTEQDKLEHDIIFRSGHDVIDGMATYALLNNLIKYAAQAFSSPDINLAVSFGDEYKNLTPPFRNALGLPSPDALKFTQTELDAIRAQRIKNRSGSLGIPLRQQSSIPSKSGRAALSFTVEETKAIITACKSRNTTITPAIHSPGSTTKRKIAETRKYCRPPYNGPEYNMMICHTNSTSVLVVHLTIPSDSAPHTAQSPHEFQDVLEQVQHFYHKNAKEVNLLDGARCFAARTLEWPTSAQLPELGIPSVSLSRRGVTDQYIQARHGRLEVVDPWAVGTELSAGLGVSVATCQGAMCLRAAYNEAYHEEVGVLGFLEIVKRVVLEGLGVV</sequence>